<dbReference type="Gene3D" id="3.30.30.30">
    <property type="match status" value="2"/>
</dbReference>
<feature type="region of interest" description="Disordered" evidence="5">
    <location>
        <begin position="617"/>
        <end position="638"/>
    </location>
</feature>
<evidence type="ECO:0000313" key="7">
    <source>
        <dbReference type="Proteomes" id="UP000000763"/>
    </source>
</evidence>
<dbReference type="InterPro" id="IPR043129">
    <property type="entry name" value="ATPase_NBD"/>
</dbReference>
<dbReference type="FunFam" id="3.30.30.30:FF:000001">
    <property type="entry name" value="heat shock 70 kDa protein-like"/>
    <property type="match status" value="1"/>
</dbReference>
<protein>
    <submittedName>
        <fullName evidence="6">DnaK protein, putative</fullName>
    </submittedName>
</protein>
<dbReference type="InterPro" id="IPR013126">
    <property type="entry name" value="Hsp_70_fam"/>
</dbReference>
<dbReference type="FunFam" id="3.30.420.40:FF:000026">
    <property type="entry name" value="Heat shock protein 70"/>
    <property type="match status" value="2"/>
</dbReference>
<comment type="similarity">
    <text evidence="2">Belongs to the heat shock protein 70 family.</text>
</comment>
<dbReference type="Gene3D" id="3.30.420.40">
    <property type="match status" value="5"/>
</dbReference>
<dbReference type="PANTHER" id="PTHR19375">
    <property type="entry name" value="HEAT SHOCK PROTEIN 70KDA"/>
    <property type="match status" value="1"/>
</dbReference>
<dbReference type="InterPro" id="IPR018181">
    <property type="entry name" value="Heat_shock_70_CS"/>
</dbReference>
<sequence length="1363" mass="148010">MAASNTTKKGGGGGGPAIGIDLGTTYSCVAVRRRYRSEAITNDQGNRITPSCVAFTAADRFVGDAAENQAALNPTNTIFEVKRLIGRRFSDKSVQEDIKLWPFKVIAGRDDRPTIVVRHEGKEKQFVPEEISAMVLSKLRDAAVAYLGEPVTDAVITVPVYFNNAQREATLDAATIAGLNVMRIINEPSAAALAYGLDKMPPASGGAGRMVLIFDLGGGTLDVSLLNIGRPGNNNSSDSGSFEFEVKAVAGDTHLGGADFNNAIVKHCINEFIRKHGVAAEGIWSNQKAIRRLRTACERAKRMLSFTTLASIEVDSLHDGIDFCGKMSRSRFEELNKELFGKCVKAVKKCLEDAKMDKNAVDDVVLVGGSSRIPKLQSMIHDFFDEKKLRRNVNPDEAVAYGAAIQASVLNGDADEADDKKQVMILRDITPLSLGIEVGLDHTMSVVIPRNTFIPTKNVRRYSTIFDNQIAVSINVFEGESASILRNNLLGKFVLSGILPAPRGVPQIDVTFEFDANGVLHVSAKDMGTGSKNNIAITNHSGRLKKEDVERMAREARSYNRTRSSLAFLNFIEPWKGDAAPLTRDVEPSQVGPTSWTMVLEEDGSFLVPFDPNASDCGDQTMAASNTSKKGGGGDGGGGGGPAIGIDLGTTYSCAAVRRHNRSEVITNDQGNRITPSCVAFTADDRFVGDAAENQAALNPTNTIFEAKRLIGRRFSSKSVQEDIKLWPFKVVAGPDDRPTIVVQHEGKEMQFVPEEISAMVLSKLRDAAVAYLGEPVTDAVITVPVYFNNAQREATLDAAAIAGLNVMRIINEPSAAAIAYGLDKMPPPPASGGGAAVRTVLIFDLGGGTLDVSLLNIGRPGNNSNSGDNGSSFEFEVKAVAGDTHLGGADFDNAMVNHCINEFIRKHDVAEEGIRSNQKAIRRLRSACERAKRLLSFTAQTSIEVDSLHDGVDFCAKMSRSRFEELNKELFGRCVKAVEKCLEDAKMDKGDVHDVVLVGGSSRIPKLQSMLHDFFQEKKLRHSVNPDEAVAYGAAIQASILNGDADDADDKKKAMILRDITPFSLGVEIYDENDHTMSVVIPRNTFIPAKNTQRYTTHRDMQTSVSIKVFEGESASTKNNYLLGEFVLSGITPAPAGVARIDETLEIDANGVLHVSAEDMGTGRKNSITITNHSGRLKKEDVERMSREARSYNRKRKRTRSSLQINSGNLMLQLQQQPATGMELFWSPAVLVFDLGGGTFDVSLLNIDPGVNTDMGRLFEVKATAGDTHLGGADFDNDLFRLFGIPPAPMGVPHFDVTFDIDGNGVLNVTAEDKDTGRKNNIIISNRSGRLNKEEIERMALEAERYKMKRIKQLQIEAVQGN</sequence>
<evidence type="ECO:0000256" key="3">
    <source>
        <dbReference type="ARBA" id="ARBA00022741"/>
    </source>
</evidence>
<dbReference type="GO" id="GO:0140662">
    <property type="term" value="F:ATP-dependent protein folding chaperone"/>
    <property type="evidence" value="ECO:0007669"/>
    <property type="project" value="InterPro"/>
</dbReference>
<name>Q53P57_ORYSJ</name>
<dbReference type="PROSITE" id="PS00297">
    <property type="entry name" value="HSP70_1"/>
    <property type="match status" value="2"/>
</dbReference>
<dbReference type="Pfam" id="PF00012">
    <property type="entry name" value="HSP70"/>
    <property type="match status" value="3"/>
</dbReference>
<keyword evidence="3" id="KW-0547">Nucleotide-binding</keyword>
<dbReference type="FunFam" id="2.60.34.10:FF:000012">
    <property type="entry name" value="Heat shock 70 kDa protein"/>
    <property type="match status" value="2"/>
</dbReference>
<dbReference type="Gene3D" id="2.60.34.10">
    <property type="entry name" value="Substrate Binding Domain Of DNAk, Chain A, domain 1"/>
    <property type="match status" value="3"/>
</dbReference>
<evidence type="ECO:0000256" key="5">
    <source>
        <dbReference type="SAM" id="MobiDB-lite"/>
    </source>
</evidence>
<reference evidence="7" key="1">
    <citation type="journal article" date="2005" name="Nature">
        <title>The map-based sequence of the rice genome.</title>
        <authorList>
            <consortium name="International rice genome sequencing project (IRGSP)"/>
            <person name="Matsumoto T."/>
            <person name="Wu J."/>
            <person name="Kanamori H."/>
            <person name="Katayose Y."/>
            <person name="Fujisawa M."/>
            <person name="Namiki N."/>
            <person name="Mizuno H."/>
            <person name="Yamamoto K."/>
            <person name="Antonio B.A."/>
            <person name="Baba T."/>
            <person name="Sakata K."/>
            <person name="Nagamura Y."/>
            <person name="Aoki H."/>
            <person name="Arikawa K."/>
            <person name="Arita K."/>
            <person name="Bito T."/>
            <person name="Chiden Y."/>
            <person name="Fujitsuka N."/>
            <person name="Fukunaka R."/>
            <person name="Hamada M."/>
            <person name="Harada C."/>
            <person name="Hayashi A."/>
            <person name="Hijishita S."/>
            <person name="Honda M."/>
            <person name="Hosokawa S."/>
            <person name="Ichikawa Y."/>
            <person name="Idonuma A."/>
            <person name="Iijima M."/>
            <person name="Ikeda M."/>
            <person name="Ikeno M."/>
            <person name="Ito K."/>
            <person name="Ito S."/>
            <person name="Ito T."/>
            <person name="Ito Y."/>
            <person name="Ito Y."/>
            <person name="Iwabuchi A."/>
            <person name="Kamiya K."/>
            <person name="Karasawa W."/>
            <person name="Kurita K."/>
            <person name="Katagiri S."/>
            <person name="Kikuta A."/>
            <person name="Kobayashi H."/>
            <person name="Kobayashi N."/>
            <person name="Machita K."/>
            <person name="Maehara T."/>
            <person name="Masukawa M."/>
            <person name="Mizubayashi T."/>
            <person name="Mukai Y."/>
            <person name="Nagasaki H."/>
            <person name="Nagata Y."/>
            <person name="Naito S."/>
            <person name="Nakashima M."/>
            <person name="Nakama Y."/>
            <person name="Nakamichi Y."/>
            <person name="Nakamura M."/>
            <person name="Meguro A."/>
            <person name="Negishi M."/>
            <person name="Ohta I."/>
            <person name="Ohta T."/>
            <person name="Okamoto M."/>
            <person name="Ono N."/>
            <person name="Saji S."/>
            <person name="Sakaguchi M."/>
            <person name="Sakai K."/>
            <person name="Shibata M."/>
            <person name="Shimokawa T."/>
            <person name="Song J."/>
            <person name="Takazaki Y."/>
            <person name="Terasawa K."/>
            <person name="Tsugane M."/>
            <person name="Tsuji K."/>
            <person name="Ueda S."/>
            <person name="Waki K."/>
            <person name="Yamagata H."/>
            <person name="Yamamoto M."/>
            <person name="Yamamoto S."/>
            <person name="Yamane H."/>
            <person name="Yoshiki S."/>
            <person name="Yoshihara R."/>
            <person name="Yukawa K."/>
            <person name="Zhong H."/>
            <person name="Yano M."/>
            <person name="Yuan Q."/>
            <person name="Ouyang S."/>
            <person name="Liu J."/>
            <person name="Jones K.M."/>
            <person name="Gansberger K."/>
            <person name="Moffat K."/>
            <person name="Hill J."/>
            <person name="Bera J."/>
            <person name="Fadrosh D."/>
            <person name="Jin S."/>
            <person name="Johri S."/>
            <person name="Kim M."/>
            <person name="Overton L."/>
            <person name="Reardon M."/>
            <person name="Tsitrin T."/>
            <person name="Vuong H."/>
            <person name="Weaver B."/>
            <person name="Ciecko A."/>
            <person name="Tallon L."/>
            <person name="Jackson J."/>
            <person name="Pai G."/>
            <person name="Aken S.V."/>
            <person name="Utterback T."/>
            <person name="Reidmuller S."/>
            <person name="Feldblyum T."/>
            <person name="Hsiao J."/>
            <person name="Zismann V."/>
            <person name="Iobst S."/>
            <person name="de Vazeille A.R."/>
            <person name="Buell C.R."/>
            <person name="Ying K."/>
            <person name="Li Y."/>
            <person name="Lu T."/>
            <person name="Huang Y."/>
            <person name="Zhao Q."/>
            <person name="Feng Q."/>
            <person name="Zhang L."/>
            <person name="Zhu J."/>
            <person name="Weng Q."/>
            <person name="Mu J."/>
            <person name="Lu Y."/>
            <person name="Fan D."/>
            <person name="Liu Y."/>
            <person name="Guan J."/>
            <person name="Zhang Y."/>
            <person name="Yu S."/>
            <person name="Liu X."/>
            <person name="Zhang Y."/>
            <person name="Hong G."/>
            <person name="Han B."/>
            <person name="Choisne N."/>
            <person name="Demange N."/>
            <person name="Orjeda G."/>
            <person name="Samain S."/>
            <person name="Cattolico L."/>
            <person name="Pelletier E."/>
            <person name="Couloux A."/>
            <person name="Segurens B."/>
            <person name="Wincker P."/>
            <person name="D'Hont A."/>
            <person name="Scarpelli C."/>
            <person name="Weissenbach J."/>
            <person name="Salanoubat M."/>
            <person name="Quetier F."/>
            <person name="Yu Y."/>
            <person name="Kim H.R."/>
            <person name="Rambo T."/>
            <person name="Currie J."/>
            <person name="Collura K."/>
            <person name="Luo M."/>
            <person name="Yang T."/>
            <person name="Ammiraju J.S.S."/>
            <person name="Engler F."/>
            <person name="Soderlund C."/>
            <person name="Wing R.A."/>
            <person name="Palmer L.E."/>
            <person name="de la Bastide M."/>
            <person name="Spiegel L."/>
            <person name="Nascimento L."/>
            <person name="Zutavern T."/>
            <person name="O'Shaughnessy A."/>
            <person name="Dike S."/>
            <person name="Dedhia N."/>
            <person name="Preston R."/>
            <person name="Balija V."/>
            <person name="McCombie W.R."/>
            <person name="Chow T."/>
            <person name="Chen H."/>
            <person name="Chung M."/>
            <person name="Chen C."/>
            <person name="Shaw J."/>
            <person name="Wu H."/>
            <person name="Hsiao K."/>
            <person name="Chao Y."/>
            <person name="Chu M."/>
            <person name="Cheng C."/>
            <person name="Hour A."/>
            <person name="Lee P."/>
            <person name="Lin S."/>
            <person name="Lin Y."/>
            <person name="Liou J."/>
            <person name="Liu S."/>
            <person name="Hsing Y."/>
            <person name="Raghuvanshi S."/>
            <person name="Mohanty A."/>
            <person name="Bharti A.K."/>
            <person name="Gaur A."/>
            <person name="Gupta V."/>
            <person name="Kumar D."/>
            <person name="Ravi V."/>
            <person name="Vij S."/>
            <person name="Kapur A."/>
            <person name="Khurana P."/>
            <person name="Khurana P."/>
            <person name="Khurana J.P."/>
            <person name="Tyagi A.K."/>
            <person name="Gaikwad K."/>
            <person name="Singh A."/>
            <person name="Dalal V."/>
            <person name="Srivastava S."/>
            <person name="Dixit A."/>
            <person name="Pal A.K."/>
            <person name="Ghazi I.A."/>
            <person name="Yadav M."/>
            <person name="Pandit A."/>
            <person name="Bhargava A."/>
            <person name="Sureshbabu K."/>
            <person name="Batra K."/>
            <person name="Sharma T.R."/>
            <person name="Mohapatra T."/>
            <person name="Singh N.K."/>
            <person name="Messing J."/>
            <person name="Nelson A.B."/>
            <person name="Fuks G."/>
            <person name="Kavchok S."/>
            <person name="Keizer G."/>
            <person name="Linton E."/>
            <person name="Llaca V."/>
            <person name="Song R."/>
            <person name="Tanyolac B."/>
            <person name="Young S."/>
            <person name="Ho-Il K."/>
            <person name="Hahn J.H."/>
            <person name="Sangsakoo G."/>
            <person name="Vanavichit A."/>
            <person name="de Mattos Luiz.A.T."/>
            <person name="Zimmer P.D."/>
            <person name="Malone G."/>
            <person name="Dellagostin O."/>
            <person name="de Oliveira A.C."/>
            <person name="Bevan M."/>
            <person name="Bancroft I."/>
            <person name="Minx P."/>
            <person name="Cordum H."/>
            <person name="Wilson R."/>
            <person name="Cheng Z."/>
            <person name="Jin W."/>
            <person name="Jiang J."/>
            <person name="Leong S.A."/>
            <person name="Iwama H."/>
            <person name="Gojobori T."/>
            <person name="Itoh T."/>
            <person name="Niimura Y."/>
            <person name="Fujii Y."/>
            <person name="Habara T."/>
            <person name="Sakai H."/>
            <person name="Sato Y."/>
            <person name="Wilson G."/>
            <person name="Kumar K."/>
            <person name="McCouch S."/>
            <person name="Juretic N."/>
            <person name="Hoen D."/>
            <person name="Wright S."/>
            <person name="Bruskiewich R."/>
            <person name="Bureau T."/>
            <person name="Miyao A."/>
            <person name="Hirochika H."/>
            <person name="Nishikawa T."/>
            <person name="Kadowaki K."/>
            <person name="Sugiura M."/>
            <person name="Burr B."/>
            <person name="Sasaki T."/>
        </authorList>
    </citation>
    <scope>NUCLEOTIDE SEQUENCE [LARGE SCALE GENOMIC DNA]</scope>
    <source>
        <strain evidence="7">cv. Nipponbare</strain>
    </source>
</reference>
<dbReference type="Gene3D" id="3.90.640.10">
    <property type="entry name" value="Actin, Chain A, domain 4"/>
    <property type="match status" value="2"/>
</dbReference>
<proteinExistence type="inferred from homology"/>
<evidence type="ECO:0000256" key="2">
    <source>
        <dbReference type="ARBA" id="ARBA00007381"/>
    </source>
</evidence>
<dbReference type="CDD" id="cd24028">
    <property type="entry name" value="ASKHA_NBD_HSP70_HSPA1-like"/>
    <property type="match status" value="1"/>
</dbReference>
<evidence type="ECO:0000313" key="6">
    <source>
        <dbReference type="EMBL" id="AAX96352.1"/>
    </source>
</evidence>
<dbReference type="SUPFAM" id="SSF100920">
    <property type="entry name" value="Heat shock protein 70kD (HSP70), peptide-binding domain"/>
    <property type="match status" value="3"/>
</dbReference>
<dbReference type="EMBL" id="AC128644">
    <property type="protein sequence ID" value="AAX96352.1"/>
    <property type="molecule type" value="Genomic_DNA"/>
</dbReference>
<organism evidence="6 7">
    <name type="scientific">Oryza sativa subsp. japonica</name>
    <name type="common">Rice</name>
    <dbReference type="NCBI Taxonomy" id="39947"/>
    <lineage>
        <taxon>Eukaryota</taxon>
        <taxon>Viridiplantae</taxon>
        <taxon>Streptophyta</taxon>
        <taxon>Embryophyta</taxon>
        <taxon>Tracheophyta</taxon>
        <taxon>Spermatophyta</taxon>
        <taxon>Magnoliopsida</taxon>
        <taxon>Liliopsida</taxon>
        <taxon>Poales</taxon>
        <taxon>Poaceae</taxon>
        <taxon>BOP clade</taxon>
        <taxon>Oryzoideae</taxon>
        <taxon>Oryzeae</taxon>
        <taxon>Oryzinae</taxon>
        <taxon>Oryza</taxon>
        <taxon>Oryza sativa</taxon>
    </lineage>
</organism>
<evidence type="ECO:0000256" key="4">
    <source>
        <dbReference type="ARBA" id="ARBA00022840"/>
    </source>
</evidence>
<reference evidence="7" key="2">
    <citation type="journal article" date="2008" name="Nucleic Acids Res.">
        <title>The rice annotation project database (RAP-DB): 2008 update.</title>
        <authorList>
            <consortium name="The rice annotation project (RAP)"/>
        </authorList>
    </citation>
    <scope>GENOME REANNOTATION</scope>
    <source>
        <strain evidence="7">cv. Nipponbare</strain>
    </source>
</reference>
<dbReference type="Proteomes" id="UP000000763">
    <property type="component" value="Chromosome 11"/>
</dbReference>
<dbReference type="PROSITE" id="PS00329">
    <property type="entry name" value="HSP70_2"/>
    <property type="match status" value="3"/>
</dbReference>
<gene>
    <name evidence="6" type="ordered locus">LOC_Os11g08440</name>
</gene>
<dbReference type="GO" id="GO:0005788">
    <property type="term" value="C:endoplasmic reticulum lumen"/>
    <property type="evidence" value="ECO:0007669"/>
    <property type="project" value="UniProtKB-SubCell"/>
</dbReference>
<keyword evidence="4" id="KW-0067">ATP-binding</keyword>
<comment type="subcellular location">
    <subcellularLocation>
        <location evidence="1">Endoplasmic reticulum lumen</location>
    </subcellularLocation>
</comment>
<dbReference type="PROSITE" id="PS01036">
    <property type="entry name" value="HSP70_3"/>
    <property type="match status" value="2"/>
</dbReference>
<dbReference type="PRINTS" id="PR00301">
    <property type="entry name" value="HEATSHOCK70"/>
</dbReference>
<evidence type="ECO:0000256" key="1">
    <source>
        <dbReference type="ARBA" id="ARBA00004319"/>
    </source>
</evidence>
<dbReference type="FunFam" id="3.90.640.10:FF:000010">
    <property type="entry name" value="heat shock 70 kDa protein 14"/>
    <property type="match status" value="1"/>
</dbReference>
<accession>Q53P57</accession>
<dbReference type="SUPFAM" id="SSF53067">
    <property type="entry name" value="Actin-like ATPase domain"/>
    <property type="match status" value="5"/>
</dbReference>
<dbReference type="FunFam" id="3.30.30.30:FF:000005">
    <property type="entry name" value="Heat shock protein ssb1"/>
    <property type="match status" value="1"/>
</dbReference>
<dbReference type="GO" id="GO:0005524">
    <property type="term" value="F:ATP binding"/>
    <property type="evidence" value="ECO:0007669"/>
    <property type="project" value="UniProtKB-KW"/>
</dbReference>
<dbReference type="InterPro" id="IPR029047">
    <property type="entry name" value="HSP70_peptide-bd_sf"/>
</dbReference>
<dbReference type="FunFam" id="3.90.640.10:FF:000002">
    <property type="entry name" value="Heat shock 70 kDa"/>
    <property type="match status" value="1"/>
</dbReference>